<accession>A0A2P2MIC6</accession>
<evidence type="ECO:0000313" key="1">
    <source>
        <dbReference type="EMBL" id="MBX30003.1"/>
    </source>
</evidence>
<proteinExistence type="predicted"/>
<reference evidence="1" key="1">
    <citation type="submission" date="2018-02" db="EMBL/GenBank/DDBJ databases">
        <title>Rhizophora mucronata_Transcriptome.</title>
        <authorList>
            <person name="Meera S.P."/>
            <person name="Sreeshan A."/>
            <person name="Augustine A."/>
        </authorList>
    </citation>
    <scope>NUCLEOTIDE SEQUENCE</scope>
    <source>
        <tissue evidence="1">Leaf</tissue>
    </source>
</reference>
<protein>
    <submittedName>
        <fullName evidence="1">ABC transporter B family member 9-like</fullName>
    </submittedName>
</protein>
<organism evidence="1">
    <name type="scientific">Rhizophora mucronata</name>
    <name type="common">Asiatic mangrove</name>
    <dbReference type="NCBI Taxonomy" id="61149"/>
    <lineage>
        <taxon>Eukaryota</taxon>
        <taxon>Viridiplantae</taxon>
        <taxon>Streptophyta</taxon>
        <taxon>Embryophyta</taxon>
        <taxon>Tracheophyta</taxon>
        <taxon>Spermatophyta</taxon>
        <taxon>Magnoliopsida</taxon>
        <taxon>eudicotyledons</taxon>
        <taxon>Gunneridae</taxon>
        <taxon>Pentapetalae</taxon>
        <taxon>rosids</taxon>
        <taxon>fabids</taxon>
        <taxon>Malpighiales</taxon>
        <taxon>Rhizophoraceae</taxon>
        <taxon>Rhizophora</taxon>
    </lineage>
</organism>
<name>A0A2P2MIC6_RHIMU</name>
<dbReference type="EMBL" id="GGEC01049519">
    <property type="protein sequence ID" value="MBX30003.1"/>
    <property type="molecule type" value="Transcribed_RNA"/>
</dbReference>
<dbReference type="AlphaFoldDB" id="A0A2P2MIC6"/>
<sequence>MANFILGGQHTNCTLILSLSYGQYEGFSMRLACGTYCLLKKKNQGICNAKCRMVQSIKPKMLNSNHKRSKNIKGQSIKISHELTLPTS</sequence>